<feature type="region of interest" description="Disordered" evidence="1">
    <location>
        <begin position="219"/>
        <end position="241"/>
    </location>
</feature>
<organism evidence="3 4">
    <name type="scientific">Lysinibacillus parviboronicapiens</name>
    <dbReference type="NCBI Taxonomy" id="436516"/>
    <lineage>
        <taxon>Bacteria</taxon>
        <taxon>Bacillati</taxon>
        <taxon>Bacillota</taxon>
        <taxon>Bacilli</taxon>
        <taxon>Bacillales</taxon>
        <taxon>Bacillaceae</taxon>
        <taxon>Lysinibacillus</taxon>
    </lineage>
</organism>
<reference evidence="3 4" key="1">
    <citation type="submission" date="2024-06" db="EMBL/GenBank/DDBJ databases">
        <title>Sorghum-associated microbial communities from plants grown in Nebraska, USA.</title>
        <authorList>
            <person name="Schachtman D."/>
        </authorList>
    </citation>
    <scope>NUCLEOTIDE SEQUENCE [LARGE SCALE GENOMIC DNA]</scope>
    <source>
        <strain evidence="3 4">736</strain>
    </source>
</reference>
<dbReference type="RefSeq" id="WP_354472135.1">
    <property type="nucleotide sequence ID" value="NZ_JBEPSB010000013.1"/>
</dbReference>
<keyword evidence="2" id="KW-0472">Membrane</keyword>
<proteinExistence type="predicted"/>
<evidence type="ECO:0000256" key="2">
    <source>
        <dbReference type="SAM" id="Phobius"/>
    </source>
</evidence>
<feature type="region of interest" description="Disordered" evidence="1">
    <location>
        <begin position="14"/>
        <end position="69"/>
    </location>
</feature>
<evidence type="ECO:0000313" key="3">
    <source>
        <dbReference type="EMBL" id="MET4561733.1"/>
    </source>
</evidence>
<feature type="compositionally biased region" description="Polar residues" evidence="1">
    <location>
        <begin position="15"/>
        <end position="26"/>
    </location>
</feature>
<accession>A0ABV2PLC6</accession>
<feature type="compositionally biased region" description="Polar residues" evidence="1">
    <location>
        <begin position="42"/>
        <end position="62"/>
    </location>
</feature>
<dbReference type="Pfam" id="PF08757">
    <property type="entry name" value="CotH"/>
    <property type="match status" value="1"/>
</dbReference>
<comment type="caution">
    <text evidence="3">The sequence shown here is derived from an EMBL/GenBank/DDBJ whole genome shotgun (WGS) entry which is preliminary data.</text>
</comment>
<name>A0ABV2PLC6_9BACI</name>
<dbReference type="EMBL" id="JBEPSB010000013">
    <property type="protein sequence ID" value="MET4561733.1"/>
    <property type="molecule type" value="Genomic_DNA"/>
</dbReference>
<evidence type="ECO:0000313" key="4">
    <source>
        <dbReference type="Proteomes" id="UP001549363"/>
    </source>
</evidence>
<feature type="compositionally biased region" description="Polar residues" evidence="1">
    <location>
        <begin position="227"/>
        <end position="239"/>
    </location>
</feature>
<keyword evidence="2" id="KW-0812">Transmembrane</keyword>
<sequence length="300" mass="33129">MTCKIWIKANAIGNKDTNQQTQQFPASDTPPPINDQDGWNIGQDNLNQDDGTPQDGSQQNGGLPQGTMNMDMLMDMSSNLMSDSAINFSIKDPVFGVTLEERPLLNVLLSNDEYRKVYENYLEELAKKYLTEEYFQNITNGLSAMLTTVEADPTKFSTTAQFLEGVQGENSLPEFAKQRSSSILKQLSGELIIEGNPDNEMQGGEPFPEDFAFKFDSQLPEDFDPSQMPQGSPQMNVEGNQDGDIHKQGQVGGKIGPNKGNEQVVQPSGIDKNTTITSGVLCIVLLLALTFVFRFNRRGI</sequence>
<gene>
    <name evidence="3" type="ORF">ABIA69_002903</name>
</gene>
<protein>
    <submittedName>
        <fullName evidence="3">Uncharacterized protein</fullName>
    </submittedName>
</protein>
<feature type="transmembrane region" description="Helical" evidence="2">
    <location>
        <begin position="276"/>
        <end position="295"/>
    </location>
</feature>
<dbReference type="InterPro" id="IPR014867">
    <property type="entry name" value="Spore_coat_CotH_CotH2/3/7"/>
</dbReference>
<dbReference type="Proteomes" id="UP001549363">
    <property type="component" value="Unassembled WGS sequence"/>
</dbReference>
<keyword evidence="4" id="KW-1185">Reference proteome</keyword>
<evidence type="ECO:0000256" key="1">
    <source>
        <dbReference type="SAM" id="MobiDB-lite"/>
    </source>
</evidence>
<keyword evidence="2" id="KW-1133">Transmembrane helix</keyword>